<accession>A0A4R5PNE7</accession>
<feature type="transmembrane region" description="Helical" evidence="1">
    <location>
        <begin position="40"/>
        <end position="61"/>
    </location>
</feature>
<evidence type="ECO:0000256" key="1">
    <source>
        <dbReference type="SAM" id="Phobius"/>
    </source>
</evidence>
<keyword evidence="3" id="KW-1185">Reference proteome</keyword>
<keyword evidence="1" id="KW-0472">Membrane</keyword>
<sequence length="502" mass="52034">MTSAVIGALRVTLGADTAAFSQGLSKAEMRMQKFASAAKAGALAAVGALAGLTAALGASIFKTASLADETLKAAQSLGLTTEELSKMKHAADMSGASFETLSTGLRKFSQGIADVAAGAKSGATEAFQSLGISVRNAQGQLKPTGDLMLEVADKLSRLQDGAAKTDLAMALFGRSGAALIPMLNSGAEGMRNMYAEAERLGIVIDTQTAKASERFNDNLARLQKTFSGVVVQIGEALIPYMADLSDLLVSMQTDASNLKSAFEPVIMTLKHLAAGVVRVGAAFKGVAMDITAATKAAFYFQTGNYVKGAKELFSGLSETQRYLDGVEETIAKIYSFGTGSGSIRQATTDRVRQVFDGARLGDVPQQMEVFWGGLLDETEEAVQKVKKVAGDGGRSAAAAFKEGANSAVDAWAGLRTVTEQTFEGMQRFGEGVGQSLRGLIDGTKKWKDVLADVLMSLAQIALSKVSFGGGAGGSLLSGIFSGLFGSMPRFANGGAMVIGGTI</sequence>
<dbReference type="RefSeq" id="WP_133283406.1">
    <property type="nucleotide sequence ID" value="NZ_SMSI01000001.1"/>
</dbReference>
<reference evidence="2 3" key="1">
    <citation type="journal article" date="2013" name="Int. J. Syst. Evol. Microbiol.">
        <title>Hoeflea suaedae sp. nov., an endophytic bacterium isolated from the root of the halophyte Suaeda maritima.</title>
        <authorList>
            <person name="Chung E.J."/>
            <person name="Park J.A."/>
            <person name="Pramanik P."/>
            <person name="Bibi F."/>
            <person name="Jeon C.O."/>
            <person name="Chung Y.R."/>
        </authorList>
    </citation>
    <scope>NUCLEOTIDE SEQUENCE [LARGE SCALE GENOMIC DNA]</scope>
    <source>
        <strain evidence="2 3">YC6898</strain>
    </source>
</reference>
<dbReference type="OrthoDB" id="7592271at2"/>
<keyword evidence="1" id="KW-0812">Transmembrane</keyword>
<evidence type="ECO:0000313" key="2">
    <source>
        <dbReference type="EMBL" id="TDH38572.1"/>
    </source>
</evidence>
<keyword evidence="1" id="KW-1133">Transmembrane helix</keyword>
<proteinExistence type="predicted"/>
<comment type="caution">
    <text evidence="2">The sequence shown here is derived from an EMBL/GenBank/DDBJ whole genome shotgun (WGS) entry which is preliminary data.</text>
</comment>
<dbReference type="Proteomes" id="UP000295131">
    <property type="component" value="Unassembled WGS sequence"/>
</dbReference>
<protein>
    <recommendedName>
        <fullName evidence="4">Phage tail tape measure protein</fullName>
    </recommendedName>
</protein>
<organism evidence="2 3">
    <name type="scientific">Pseudohoeflea suaedae</name>
    <dbReference type="NCBI Taxonomy" id="877384"/>
    <lineage>
        <taxon>Bacteria</taxon>
        <taxon>Pseudomonadati</taxon>
        <taxon>Pseudomonadota</taxon>
        <taxon>Alphaproteobacteria</taxon>
        <taxon>Hyphomicrobiales</taxon>
        <taxon>Rhizobiaceae</taxon>
        <taxon>Pseudohoeflea</taxon>
    </lineage>
</organism>
<evidence type="ECO:0000313" key="3">
    <source>
        <dbReference type="Proteomes" id="UP000295131"/>
    </source>
</evidence>
<evidence type="ECO:0008006" key="4">
    <source>
        <dbReference type="Google" id="ProtNLM"/>
    </source>
</evidence>
<dbReference type="EMBL" id="SMSI01000001">
    <property type="protein sequence ID" value="TDH38572.1"/>
    <property type="molecule type" value="Genomic_DNA"/>
</dbReference>
<name>A0A4R5PNE7_9HYPH</name>
<gene>
    <name evidence="2" type="ORF">E2A64_05580</name>
</gene>
<dbReference type="AlphaFoldDB" id="A0A4R5PNE7"/>